<dbReference type="RefSeq" id="WP_408148663.1">
    <property type="nucleotide sequence ID" value="NZ_JAQQCJ010000034.1"/>
</dbReference>
<keyword evidence="1" id="KW-0812">Transmembrane</keyword>
<feature type="transmembrane region" description="Helical" evidence="1">
    <location>
        <begin position="137"/>
        <end position="160"/>
    </location>
</feature>
<gene>
    <name evidence="2" type="ORF">PQQ73_32660</name>
</gene>
<accession>A0ABW9EQ70</accession>
<evidence type="ECO:0000256" key="1">
    <source>
        <dbReference type="SAM" id="Phobius"/>
    </source>
</evidence>
<dbReference type="Proteomes" id="UP001629392">
    <property type="component" value="Unassembled WGS sequence"/>
</dbReference>
<comment type="caution">
    <text evidence="2">The sequence shown here is derived from an EMBL/GenBank/DDBJ whole genome shotgun (WGS) entry which is preliminary data.</text>
</comment>
<name>A0ABW9EQ70_9BURK</name>
<evidence type="ECO:0000313" key="3">
    <source>
        <dbReference type="Proteomes" id="UP001629392"/>
    </source>
</evidence>
<reference evidence="2 3" key="1">
    <citation type="journal article" date="2024" name="Chem. Sci.">
        <title>Discovery of megapolipeptins by genome mining of a Burkholderiales bacteria collection.</title>
        <authorList>
            <person name="Paulo B.S."/>
            <person name="Recchia M.J.J."/>
            <person name="Lee S."/>
            <person name="Fergusson C.H."/>
            <person name="Romanowski S.B."/>
            <person name="Hernandez A."/>
            <person name="Krull N."/>
            <person name="Liu D.Y."/>
            <person name="Cavanagh H."/>
            <person name="Bos A."/>
            <person name="Gray C.A."/>
            <person name="Murphy B.T."/>
            <person name="Linington R.G."/>
            <person name="Eustaquio A.S."/>
        </authorList>
    </citation>
    <scope>NUCLEOTIDE SEQUENCE [LARGE SCALE GENOMIC DNA]</scope>
    <source>
        <strain evidence="2 3">RL17-350-BIC-E</strain>
    </source>
</reference>
<keyword evidence="3" id="KW-1185">Reference proteome</keyword>
<protein>
    <submittedName>
        <fullName evidence="2">Type III secretion system protein</fullName>
    </submittedName>
</protein>
<proteinExistence type="predicted"/>
<keyword evidence="1" id="KW-0472">Membrane</keyword>
<dbReference type="EMBL" id="JAQQCL010000038">
    <property type="protein sequence ID" value="MFM0721064.1"/>
    <property type="molecule type" value="Genomic_DNA"/>
</dbReference>
<evidence type="ECO:0000313" key="2">
    <source>
        <dbReference type="EMBL" id="MFM0721064.1"/>
    </source>
</evidence>
<keyword evidence="1" id="KW-1133">Transmembrane helix</keyword>
<organism evidence="2 3">
    <name type="scientific">Paraburkholderia strydomiana</name>
    <dbReference type="NCBI Taxonomy" id="1245417"/>
    <lineage>
        <taxon>Bacteria</taxon>
        <taxon>Pseudomonadati</taxon>
        <taxon>Pseudomonadota</taxon>
        <taxon>Betaproteobacteria</taxon>
        <taxon>Burkholderiales</taxon>
        <taxon>Burkholderiaceae</taxon>
        <taxon>Paraburkholderia</taxon>
    </lineage>
</organism>
<sequence>MKILRILTGTHAGIQARLTPGRYRIGKADDTDICITDWDDDEVVIELDESGVINARRSNASDADQSVVMIPDFVPFPFGTTVLCFGGEDATWPPDIQLLASMYNGTGVPGAPPHGAGAPDAETGARQRAFGSRRLRVAGTVALVGALFIAGGSVLASVLFGQPSVAVSHSAPEVAATLRRQLHEAGLDGLRARPQGGTVVVDGMVDDASQDIAARSILTRSGFHAIARQYDVAHADVASIDELLATDGIHVSYGGNGVFQVAGVVPSLTRFEDALNRLRADLDGNVRRLDIDVTEAPAASTVVYTAMLEVGNTRYMETQDGVKHVFVAGTANAASGPRTLRESITPSHGDVH</sequence>